<dbReference type="SMART" id="SM00368">
    <property type="entry name" value="LRR_RI"/>
    <property type="match status" value="5"/>
</dbReference>
<accession>A0ABY7FFZ5</accession>
<feature type="compositionally biased region" description="Basic and acidic residues" evidence="2">
    <location>
        <begin position="517"/>
        <end position="527"/>
    </location>
</feature>
<dbReference type="PANTHER" id="PTHR24111:SF0">
    <property type="entry name" value="LEUCINE-RICH REPEAT-CONTAINING PROTEIN"/>
    <property type="match status" value="1"/>
</dbReference>
<evidence type="ECO:0000256" key="2">
    <source>
        <dbReference type="SAM" id="MobiDB-lite"/>
    </source>
</evidence>
<protein>
    <submittedName>
        <fullName evidence="3">NLRC3-like protein</fullName>
    </submittedName>
</protein>
<feature type="compositionally biased region" description="Basic residues" evidence="2">
    <location>
        <begin position="528"/>
        <end position="538"/>
    </location>
</feature>
<keyword evidence="1" id="KW-0677">Repeat</keyword>
<dbReference type="SUPFAM" id="SSF52047">
    <property type="entry name" value="RNI-like"/>
    <property type="match status" value="1"/>
</dbReference>
<name>A0ABY7FFZ5_MYAAR</name>
<dbReference type="InterPro" id="IPR001611">
    <property type="entry name" value="Leu-rich_rpt"/>
</dbReference>
<evidence type="ECO:0000313" key="4">
    <source>
        <dbReference type="Proteomes" id="UP001164746"/>
    </source>
</evidence>
<dbReference type="EMBL" id="CP111022">
    <property type="protein sequence ID" value="WAR20094.1"/>
    <property type="molecule type" value="Genomic_DNA"/>
</dbReference>
<gene>
    <name evidence="3" type="ORF">MAR_001932</name>
</gene>
<dbReference type="Proteomes" id="UP001164746">
    <property type="component" value="Chromosome 11"/>
</dbReference>
<reference evidence="3" key="1">
    <citation type="submission" date="2022-11" db="EMBL/GenBank/DDBJ databases">
        <title>Centuries of genome instability and evolution in soft-shell clam transmissible cancer (bioRxiv).</title>
        <authorList>
            <person name="Hart S.F.M."/>
            <person name="Yonemitsu M.A."/>
            <person name="Giersch R.M."/>
            <person name="Beal B.F."/>
            <person name="Arriagada G."/>
            <person name="Davis B.W."/>
            <person name="Ostrander E.A."/>
            <person name="Goff S.P."/>
            <person name="Metzger M.J."/>
        </authorList>
    </citation>
    <scope>NUCLEOTIDE SEQUENCE</scope>
    <source>
        <strain evidence="3">MELC-2E11</strain>
        <tissue evidence="3">Siphon/mantle</tissue>
    </source>
</reference>
<dbReference type="InterPro" id="IPR032675">
    <property type="entry name" value="LRR_dom_sf"/>
</dbReference>
<sequence length="548" mass="60972">MERLPISLETSSSIMAEHLVLNKSCGRRWKDRPSAWRLLVPDIQTDTDRYRQRTIKMSAPGVDMSRGSTPHLPPIDAGYDTPGSDYMSAMRARQTLASGSDKGSFCHVKTSSARRGDDPFVNRKTTNCGCSREHDITNIKPQENGQDPNEKLMLSRKSIVRELTMPATNFAKHGVAGKSASDAGAYACTSPHKHNHPGSGSTKRRMSVRSIPKIRLTTAWNAPPITDVRYQEAKRRLLEGSGKFSGQMRRYFREEVPWWEQNHLTLGCLNLDDNGLGPEGMRHLSLILHGNAHLTELVLSRNKLSPMGAKQLRLALIHNSFLSRLDISENCFGDKGGKYCGLIIEENSSIKELCISGNGIGDEGGNKCLKALDISWNNIRSTGAVRLADGLKLTGNSFPARQTIDFLTGLLSSPGSLVYIGLQVTPVTEDVRGVVKALQTVHNIVVEFADPPAHRHVTRDVLTSNLIQVAMFMDREGLAVDDLFPDWEDEDEDCMLMITVDEVFTAIEPLRTHLRRSLKEEQEEKERQQRKKARKRRPVGGLTDTADA</sequence>
<dbReference type="InterPro" id="IPR052201">
    <property type="entry name" value="LRR-containing_regulator"/>
</dbReference>
<feature type="region of interest" description="Disordered" evidence="2">
    <location>
        <begin position="517"/>
        <end position="548"/>
    </location>
</feature>
<dbReference type="Gene3D" id="3.80.10.10">
    <property type="entry name" value="Ribonuclease Inhibitor"/>
    <property type="match status" value="1"/>
</dbReference>
<keyword evidence="4" id="KW-1185">Reference proteome</keyword>
<proteinExistence type="predicted"/>
<evidence type="ECO:0000256" key="1">
    <source>
        <dbReference type="ARBA" id="ARBA00022737"/>
    </source>
</evidence>
<evidence type="ECO:0000313" key="3">
    <source>
        <dbReference type="EMBL" id="WAR20094.1"/>
    </source>
</evidence>
<dbReference type="Pfam" id="PF13516">
    <property type="entry name" value="LRR_6"/>
    <property type="match status" value="5"/>
</dbReference>
<organism evidence="3 4">
    <name type="scientific">Mya arenaria</name>
    <name type="common">Soft-shell clam</name>
    <dbReference type="NCBI Taxonomy" id="6604"/>
    <lineage>
        <taxon>Eukaryota</taxon>
        <taxon>Metazoa</taxon>
        <taxon>Spiralia</taxon>
        <taxon>Lophotrochozoa</taxon>
        <taxon>Mollusca</taxon>
        <taxon>Bivalvia</taxon>
        <taxon>Autobranchia</taxon>
        <taxon>Heteroconchia</taxon>
        <taxon>Euheterodonta</taxon>
        <taxon>Imparidentia</taxon>
        <taxon>Neoheterodontei</taxon>
        <taxon>Myida</taxon>
        <taxon>Myoidea</taxon>
        <taxon>Myidae</taxon>
        <taxon>Mya</taxon>
    </lineage>
</organism>
<dbReference type="PANTHER" id="PTHR24111">
    <property type="entry name" value="LEUCINE-RICH REPEAT-CONTAINING PROTEIN 34"/>
    <property type="match status" value="1"/>
</dbReference>